<dbReference type="GO" id="GO:0006508">
    <property type="term" value="P:proteolysis"/>
    <property type="evidence" value="ECO:0007669"/>
    <property type="project" value="UniProtKB-KW"/>
</dbReference>
<protein>
    <recommendedName>
        <fullName evidence="2">Metalloendopeptidase</fullName>
        <ecNumber evidence="2">3.4.24.-</ecNumber>
    </recommendedName>
</protein>
<feature type="domain" description="Peptidase M12A" evidence="3">
    <location>
        <begin position="21"/>
        <end position="217"/>
    </location>
</feature>
<dbReference type="PANTHER" id="PTHR10127:SF899">
    <property type="entry name" value="ASTACIN-LIKE METALLOENDOPEPTIDASE-RELATED"/>
    <property type="match status" value="1"/>
</dbReference>
<dbReference type="AlphaFoldDB" id="A0A3Q3XFA6"/>
<dbReference type="STRING" id="94237.ENSMMOP00000021506"/>
<dbReference type="Ensembl" id="ENSMMOT00000021863.1">
    <property type="protein sequence ID" value="ENSMMOP00000021506.1"/>
    <property type="gene ID" value="ENSMMOG00000016347.1"/>
</dbReference>
<feature type="binding site" evidence="1">
    <location>
        <position position="127"/>
    </location>
    <ligand>
        <name>Zn(2+)</name>
        <dbReference type="ChEBI" id="CHEBI:29105"/>
        <note>catalytic</note>
    </ligand>
</feature>
<comment type="cofactor">
    <cofactor evidence="1 2">
        <name>Zn(2+)</name>
        <dbReference type="ChEBI" id="CHEBI:29105"/>
    </cofactor>
    <text evidence="1 2">Binds 1 zinc ion per subunit.</text>
</comment>
<feature type="active site" evidence="1">
    <location>
        <position position="118"/>
    </location>
</feature>
<reference evidence="4" key="1">
    <citation type="submission" date="2025-08" db="UniProtKB">
        <authorList>
            <consortium name="Ensembl"/>
        </authorList>
    </citation>
    <scope>IDENTIFICATION</scope>
</reference>
<evidence type="ECO:0000313" key="5">
    <source>
        <dbReference type="Proteomes" id="UP000261620"/>
    </source>
</evidence>
<dbReference type="OMA" id="MHYEANE"/>
<dbReference type="PROSITE" id="PS51864">
    <property type="entry name" value="ASTACIN"/>
    <property type="match status" value="1"/>
</dbReference>
<name>A0A3Q3XFA6_MOLML</name>
<feature type="binding site" evidence="1">
    <location>
        <position position="117"/>
    </location>
    <ligand>
        <name>Zn(2+)</name>
        <dbReference type="ChEBI" id="CHEBI:29105"/>
        <note>catalytic</note>
    </ligand>
</feature>
<dbReference type="InterPro" id="IPR006026">
    <property type="entry name" value="Peptidase_Metallo"/>
</dbReference>
<dbReference type="PRINTS" id="PR00480">
    <property type="entry name" value="ASTACIN"/>
</dbReference>
<dbReference type="Pfam" id="PF01400">
    <property type="entry name" value="Astacin"/>
    <property type="match status" value="1"/>
</dbReference>
<feature type="binding site" evidence="1">
    <location>
        <position position="121"/>
    </location>
    <ligand>
        <name>Zn(2+)</name>
        <dbReference type="ChEBI" id="CHEBI:29105"/>
        <note>catalytic</note>
    </ligand>
</feature>
<keyword evidence="1 2" id="KW-0645">Protease</keyword>
<proteinExistence type="predicted"/>
<evidence type="ECO:0000259" key="3">
    <source>
        <dbReference type="PROSITE" id="PS51864"/>
    </source>
</evidence>
<dbReference type="SMART" id="SM00235">
    <property type="entry name" value="ZnMc"/>
    <property type="match status" value="1"/>
</dbReference>
<evidence type="ECO:0000256" key="1">
    <source>
        <dbReference type="PROSITE-ProRule" id="PRU01211"/>
    </source>
</evidence>
<comment type="caution">
    <text evidence="1">Lacks conserved residue(s) required for the propagation of feature annotation.</text>
</comment>
<accession>A0A3Q3XFA6</accession>
<dbReference type="EC" id="3.4.24.-" evidence="2"/>
<dbReference type="GO" id="GO:0008270">
    <property type="term" value="F:zinc ion binding"/>
    <property type="evidence" value="ECO:0007669"/>
    <property type="project" value="UniProtKB-UniRule"/>
</dbReference>
<sequence length="217" mass="25664">KNATTRLVDIDIKESRRRNAAFCTYFYCKWPKWSRYVYVPYVISSQFSSSERSVIMDAMESFHQTTCVRFVQKRWWHFSYLYFFSGDGCWSYIGRQWGKQYISLMRNGCVYLGTAQHEILHALGFHHEQARSDRDSYVNILYENIQSGATSNFNKRWTNNLGSSYNYRSVMHYGKYFFSKNGKPTIVAKRDPNTVLGSDQMTSSDIDRVNKLYRCCE</sequence>
<reference evidence="4" key="2">
    <citation type="submission" date="2025-09" db="UniProtKB">
        <authorList>
            <consortium name="Ensembl"/>
        </authorList>
    </citation>
    <scope>IDENTIFICATION</scope>
</reference>
<keyword evidence="1 2" id="KW-0862">Zinc</keyword>
<dbReference type="SUPFAM" id="SSF55486">
    <property type="entry name" value="Metalloproteases ('zincins'), catalytic domain"/>
    <property type="match status" value="1"/>
</dbReference>
<keyword evidence="5" id="KW-1185">Reference proteome</keyword>
<evidence type="ECO:0000313" key="4">
    <source>
        <dbReference type="Ensembl" id="ENSMMOP00000021506.1"/>
    </source>
</evidence>
<dbReference type="InterPro" id="IPR024079">
    <property type="entry name" value="MetalloPept_cat_dom_sf"/>
</dbReference>
<evidence type="ECO:0000256" key="2">
    <source>
        <dbReference type="RuleBase" id="RU361183"/>
    </source>
</evidence>
<keyword evidence="1 2" id="KW-0482">Metalloprotease</keyword>
<dbReference type="PANTHER" id="PTHR10127">
    <property type="entry name" value="DISCOIDIN, CUB, EGF, LAMININ , AND ZINC METALLOPROTEASE DOMAIN CONTAINING"/>
    <property type="match status" value="1"/>
</dbReference>
<dbReference type="InterPro" id="IPR001506">
    <property type="entry name" value="Peptidase_M12A"/>
</dbReference>
<organism evidence="4 5">
    <name type="scientific">Mola mola</name>
    <name type="common">Ocean sunfish</name>
    <name type="synonym">Tetraodon mola</name>
    <dbReference type="NCBI Taxonomy" id="94237"/>
    <lineage>
        <taxon>Eukaryota</taxon>
        <taxon>Metazoa</taxon>
        <taxon>Chordata</taxon>
        <taxon>Craniata</taxon>
        <taxon>Vertebrata</taxon>
        <taxon>Euteleostomi</taxon>
        <taxon>Actinopterygii</taxon>
        <taxon>Neopterygii</taxon>
        <taxon>Teleostei</taxon>
        <taxon>Neoteleostei</taxon>
        <taxon>Acanthomorphata</taxon>
        <taxon>Eupercaria</taxon>
        <taxon>Tetraodontiformes</taxon>
        <taxon>Molidae</taxon>
        <taxon>Mola</taxon>
    </lineage>
</organism>
<keyword evidence="1 2" id="KW-0479">Metal-binding</keyword>
<keyword evidence="1 2" id="KW-0378">Hydrolase</keyword>
<dbReference type="Gene3D" id="3.40.390.10">
    <property type="entry name" value="Collagenase (Catalytic Domain)"/>
    <property type="match status" value="1"/>
</dbReference>
<dbReference type="Proteomes" id="UP000261620">
    <property type="component" value="Unplaced"/>
</dbReference>
<dbReference type="GO" id="GO:0004222">
    <property type="term" value="F:metalloendopeptidase activity"/>
    <property type="evidence" value="ECO:0007669"/>
    <property type="project" value="UniProtKB-UniRule"/>
</dbReference>